<keyword evidence="1 3" id="KW-0378">Hydrolase</keyword>
<dbReference type="CDD" id="cd00431">
    <property type="entry name" value="cysteine_hydrolases"/>
    <property type="match status" value="1"/>
</dbReference>
<dbReference type="PANTHER" id="PTHR43540">
    <property type="entry name" value="PEROXYUREIDOACRYLATE/UREIDOACRYLATE AMIDOHYDROLASE-RELATED"/>
    <property type="match status" value="1"/>
</dbReference>
<proteinExistence type="predicted"/>
<dbReference type="Proteomes" id="UP000644727">
    <property type="component" value="Unassembled WGS sequence"/>
</dbReference>
<dbReference type="InterPro" id="IPR000868">
    <property type="entry name" value="Isochorismatase-like_dom"/>
</dbReference>
<dbReference type="PANTHER" id="PTHR43540:SF6">
    <property type="entry name" value="ISOCHORISMATASE-LIKE DOMAIN-CONTAINING PROTEIN"/>
    <property type="match status" value="1"/>
</dbReference>
<dbReference type="EMBL" id="JADEYR010000001">
    <property type="protein sequence ID" value="MBE9403038.1"/>
    <property type="molecule type" value="Genomic_DNA"/>
</dbReference>
<keyword evidence="4" id="KW-1185">Reference proteome</keyword>
<evidence type="ECO:0000259" key="2">
    <source>
        <dbReference type="Pfam" id="PF00857"/>
    </source>
</evidence>
<dbReference type="SUPFAM" id="SSF52499">
    <property type="entry name" value="Isochorismatase-like hydrolases"/>
    <property type="match status" value="1"/>
</dbReference>
<protein>
    <submittedName>
        <fullName evidence="3">Cysteine hydrolase</fullName>
    </submittedName>
</protein>
<dbReference type="Pfam" id="PF00857">
    <property type="entry name" value="Isochorismatase"/>
    <property type="match status" value="1"/>
</dbReference>
<dbReference type="Gene3D" id="3.40.50.850">
    <property type="entry name" value="Isochorismatase-like"/>
    <property type="match status" value="1"/>
</dbReference>
<dbReference type="InterPro" id="IPR036380">
    <property type="entry name" value="Isochorismatase-like_sf"/>
</dbReference>
<accession>A0ABR9VYS1</accession>
<evidence type="ECO:0000313" key="4">
    <source>
        <dbReference type="Proteomes" id="UP000644727"/>
    </source>
</evidence>
<comment type="caution">
    <text evidence="3">The sequence shown here is derived from an EMBL/GenBank/DDBJ whole genome shotgun (WGS) entry which is preliminary data.</text>
</comment>
<gene>
    <name evidence="3" type="ORF">IOE58_02080</name>
</gene>
<dbReference type="RefSeq" id="WP_193864760.1">
    <property type="nucleotide sequence ID" value="NZ_JADEYR010000001.1"/>
</dbReference>
<evidence type="ECO:0000313" key="3">
    <source>
        <dbReference type="EMBL" id="MBE9403038.1"/>
    </source>
</evidence>
<feature type="domain" description="Isochorismatase-like" evidence="2">
    <location>
        <begin position="11"/>
        <end position="179"/>
    </location>
</feature>
<reference evidence="3 4" key="1">
    <citation type="submission" date="2020-10" db="EMBL/GenBank/DDBJ databases">
        <title>Draft genome and description of Brachybacterium epidermidis sp nov.</title>
        <authorList>
            <person name="Boxberger M."/>
            <person name="La Scola B."/>
        </authorList>
    </citation>
    <scope>NUCLEOTIDE SEQUENCE [LARGE SCALE GENOMIC DNA]</scope>
    <source>
        <strain evidence="3 4">Marseille-Q2903</strain>
    </source>
</reference>
<evidence type="ECO:0000256" key="1">
    <source>
        <dbReference type="ARBA" id="ARBA00022801"/>
    </source>
</evidence>
<organism evidence="3 4">
    <name type="scientific">Brachybacterium epidermidis</name>
    <dbReference type="NCBI Taxonomy" id="2781983"/>
    <lineage>
        <taxon>Bacteria</taxon>
        <taxon>Bacillati</taxon>
        <taxon>Actinomycetota</taxon>
        <taxon>Actinomycetes</taxon>
        <taxon>Micrococcales</taxon>
        <taxon>Dermabacteraceae</taxon>
        <taxon>Brachybacterium</taxon>
    </lineage>
</organism>
<sequence>MTASPTEHRDALLLVDLQESFFETPELKERRAVVAEAANRLRQAADGAGVPVFVITTVHSRDRSTWTLSMLEDEQGYLFSGDPGTEVIHELDTERTTRLEKTRDSAWFGTDLLLRVHNLGVDRVVIAGVSTHACIAQTARDAYANNIRAAIVPDAIGDERPDHREMVLDQLVEDRQAELVPLEEVIGTWKE</sequence>
<dbReference type="GO" id="GO:0016787">
    <property type="term" value="F:hydrolase activity"/>
    <property type="evidence" value="ECO:0007669"/>
    <property type="project" value="UniProtKB-KW"/>
</dbReference>
<name>A0ABR9VYS1_9MICO</name>
<dbReference type="InterPro" id="IPR050272">
    <property type="entry name" value="Isochorismatase-like_hydrls"/>
</dbReference>